<keyword evidence="2" id="KW-0812">Transmembrane</keyword>
<feature type="compositionally biased region" description="Basic and acidic residues" evidence="1">
    <location>
        <begin position="36"/>
        <end position="45"/>
    </location>
</feature>
<sequence>MAYFIYVTDSGRYKSAPRSSFAQANETSKSTLRSPGRMDDTTDHSNLDVERPGWWNVPESGRFHVWFWIFRALCLVSLTSIDQLWDSMADEVKWETYRKKDVTRRHYVNIAVGHIGVAPAVLTTSAGFLSTQPPLKSFVPYTILVCYVLSLGSFAHALGGLLCGLAVVNIYDACDRIWARDVCLESGITDMAIHAIAGLDGHALSVVLRASLPRLAKYIAIHFYRVFDDISFNRMLYFGGVVASIIGNNRDLVLGVATTSVCMVCIRKDSAGRFRDIHKADCS</sequence>
<organism evidence="3 4">
    <name type="scientific">Rhizopogon vesiculosus</name>
    <dbReference type="NCBI Taxonomy" id="180088"/>
    <lineage>
        <taxon>Eukaryota</taxon>
        <taxon>Fungi</taxon>
        <taxon>Dikarya</taxon>
        <taxon>Basidiomycota</taxon>
        <taxon>Agaricomycotina</taxon>
        <taxon>Agaricomycetes</taxon>
        <taxon>Agaricomycetidae</taxon>
        <taxon>Boletales</taxon>
        <taxon>Suillineae</taxon>
        <taxon>Rhizopogonaceae</taxon>
        <taxon>Rhizopogon</taxon>
    </lineage>
</organism>
<reference evidence="3 4" key="1">
    <citation type="submission" date="2016-03" db="EMBL/GenBank/DDBJ databases">
        <title>Comparative genomics of the ectomycorrhizal sister species Rhizopogon vinicolor and Rhizopogon vesiculosus (Basidiomycota: Boletales) reveals a divergence of the mating type B locus.</title>
        <authorList>
            <person name="Mujic A.B."/>
            <person name="Kuo A."/>
            <person name="Tritt A."/>
            <person name="Lipzen A."/>
            <person name="Chen C."/>
            <person name="Johnson J."/>
            <person name="Sharma A."/>
            <person name="Barry K."/>
            <person name="Grigoriev I.V."/>
            <person name="Spatafora J.W."/>
        </authorList>
    </citation>
    <scope>NUCLEOTIDE SEQUENCE [LARGE SCALE GENOMIC DNA]</scope>
    <source>
        <strain evidence="3 4">AM-OR11-056</strain>
    </source>
</reference>
<keyword evidence="2" id="KW-1133">Transmembrane helix</keyword>
<keyword evidence="2" id="KW-0472">Membrane</keyword>
<evidence type="ECO:0000256" key="1">
    <source>
        <dbReference type="SAM" id="MobiDB-lite"/>
    </source>
</evidence>
<comment type="caution">
    <text evidence="3">The sequence shown here is derived from an EMBL/GenBank/DDBJ whole genome shotgun (WGS) entry which is preliminary data.</text>
</comment>
<evidence type="ECO:0000256" key="2">
    <source>
        <dbReference type="SAM" id="Phobius"/>
    </source>
</evidence>
<feature type="compositionally biased region" description="Polar residues" evidence="1">
    <location>
        <begin position="18"/>
        <end position="33"/>
    </location>
</feature>
<keyword evidence="4" id="KW-1185">Reference proteome</keyword>
<dbReference type="Proteomes" id="UP000183567">
    <property type="component" value="Unassembled WGS sequence"/>
</dbReference>
<dbReference type="AlphaFoldDB" id="A0A1J8QFR3"/>
<dbReference type="EMBL" id="LVVM01001327">
    <property type="protein sequence ID" value="OJA18787.1"/>
    <property type="molecule type" value="Genomic_DNA"/>
</dbReference>
<accession>A0A1J8QFR3</accession>
<feature type="transmembrane region" description="Helical" evidence="2">
    <location>
        <begin position="106"/>
        <end position="129"/>
    </location>
</feature>
<evidence type="ECO:0000313" key="3">
    <source>
        <dbReference type="EMBL" id="OJA18787.1"/>
    </source>
</evidence>
<gene>
    <name evidence="3" type="ORF">AZE42_11266</name>
</gene>
<protein>
    <submittedName>
        <fullName evidence="3">Uncharacterized protein</fullName>
    </submittedName>
</protein>
<proteinExistence type="predicted"/>
<dbReference type="OrthoDB" id="2640035at2759"/>
<feature type="region of interest" description="Disordered" evidence="1">
    <location>
        <begin position="18"/>
        <end position="45"/>
    </location>
</feature>
<name>A0A1J8QFR3_9AGAM</name>
<feature type="transmembrane region" description="Helical" evidence="2">
    <location>
        <begin position="141"/>
        <end position="171"/>
    </location>
</feature>
<evidence type="ECO:0000313" key="4">
    <source>
        <dbReference type="Proteomes" id="UP000183567"/>
    </source>
</evidence>